<reference evidence="1 2" key="1">
    <citation type="journal article" date="2023" name="Sci. Data">
        <title>Genome assembly of the Korean intertidal mud-creeper Batillaria attramentaria.</title>
        <authorList>
            <person name="Patra A.K."/>
            <person name="Ho P.T."/>
            <person name="Jun S."/>
            <person name="Lee S.J."/>
            <person name="Kim Y."/>
            <person name="Won Y.J."/>
        </authorList>
    </citation>
    <scope>NUCLEOTIDE SEQUENCE [LARGE SCALE GENOMIC DNA]</scope>
    <source>
        <strain evidence="1">Wonlab-2016</strain>
    </source>
</reference>
<sequence>MLGLMIGASQLESISPNVSGDASASVQALVWMPASARAVVQAHVDPARNSLEPAVLSIESAIDFLPLRTPALDGKQYS</sequence>
<evidence type="ECO:0000313" key="2">
    <source>
        <dbReference type="Proteomes" id="UP001519460"/>
    </source>
</evidence>
<gene>
    <name evidence="1" type="ORF">BaRGS_00003874</name>
</gene>
<evidence type="ECO:0000313" key="1">
    <source>
        <dbReference type="EMBL" id="KAK7504846.1"/>
    </source>
</evidence>
<keyword evidence="2" id="KW-1185">Reference proteome</keyword>
<organism evidence="1 2">
    <name type="scientific">Batillaria attramentaria</name>
    <dbReference type="NCBI Taxonomy" id="370345"/>
    <lineage>
        <taxon>Eukaryota</taxon>
        <taxon>Metazoa</taxon>
        <taxon>Spiralia</taxon>
        <taxon>Lophotrochozoa</taxon>
        <taxon>Mollusca</taxon>
        <taxon>Gastropoda</taxon>
        <taxon>Caenogastropoda</taxon>
        <taxon>Sorbeoconcha</taxon>
        <taxon>Cerithioidea</taxon>
        <taxon>Batillariidae</taxon>
        <taxon>Batillaria</taxon>
    </lineage>
</organism>
<proteinExistence type="predicted"/>
<dbReference type="AlphaFoldDB" id="A0ABD0M014"/>
<comment type="caution">
    <text evidence="1">The sequence shown here is derived from an EMBL/GenBank/DDBJ whole genome shotgun (WGS) entry which is preliminary data.</text>
</comment>
<dbReference type="Proteomes" id="UP001519460">
    <property type="component" value="Unassembled WGS sequence"/>
</dbReference>
<name>A0ABD0M014_9CAEN</name>
<protein>
    <submittedName>
        <fullName evidence="1">Uncharacterized protein</fullName>
    </submittedName>
</protein>
<dbReference type="EMBL" id="JACVVK020000013">
    <property type="protein sequence ID" value="KAK7504846.1"/>
    <property type="molecule type" value="Genomic_DNA"/>
</dbReference>
<accession>A0ABD0M014</accession>